<protein>
    <submittedName>
        <fullName evidence="1">Uncharacterized protein</fullName>
    </submittedName>
</protein>
<dbReference type="RefSeq" id="WP_046216917.1">
    <property type="nucleotide sequence ID" value="NZ_CP011974.1"/>
</dbReference>
<keyword evidence="2" id="KW-1185">Reference proteome</keyword>
<gene>
    <name evidence="1" type="ORF">BEH_07495</name>
</gene>
<dbReference type="Proteomes" id="UP000036202">
    <property type="component" value="Chromosome"/>
</dbReference>
<dbReference type="EMBL" id="CP011974">
    <property type="protein sequence ID" value="AKO91956.1"/>
    <property type="molecule type" value="Genomic_DNA"/>
</dbReference>
<dbReference type="PATRIC" id="fig|135735.6.peg.1523"/>
<evidence type="ECO:0000313" key="1">
    <source>
        <dbReference type="EMBL" id="AKO91956.1"/>
    </source>
</evidence>
<dbReference type="OrthoDB" id="1449410at2"/>
<reference evidence="1 2" key="1">
    <citation type="journal article" date="2015" name="PLoS ONE">
        <title>Genome Sequence of Bacillus endophyticus and Analysis of Its Companion Mechanism in the Ketogulonigenium vulgare-Bacillus Strain Consortium.</title>
        <authorList>
            <person name="Jia N."/>
            <person name="Du J."/>
            <person name="Ding M.Z."/>
            <person name="Gao F."/>
            <person name="Yuan Y.J."/>
        </authorList>
    </citation>
    <scope>NUCLEOTIDE SEQUENCE [LARGE SCALE GENOMIC DNA]</scope>
    <source>
        <strain evidence="1 2">Hbe603</strain>
    </source>
</reference>
<proteinExistence type="predicted"/>
<dbReference type="KEGG" id="beo:BEH_07495"/>
<sequence>MLKKGDKVVMHTCMEAEIHDGKIWTCRTDEYIQGEGVYEQRLVFLDGFGSSFLVKYLQRVNLEGENTYANS</sequence>
<reference evidence="2" key="2">
    <citation type="submission" date="2015-06" db="EMBL/GenBank/DDBJ databases">
        <title>Genome Sequence of Bacillus endophyticus and Analysis of its Companion Mechanism in the Ketogulonigenium vulgare-Bacillus strain Consortium.</title>
        <authorList>
            <person name="Jia N."/>
            <person name="Du J."/>
            <person name="Ding M.-Z."/>
            <person name="Gao F."/>
            <person name="Yuan Y.-J."/>
        </authorList>
    </citation>
    <scope>NUCLEOTIDE SEQUENCE [LARGE SCALE GENOMIC DNA]</scope>
    <source>
        <strain evidence="2">Hbe603</strain>
    </source>
</reference>
<evidence type="ECO:0000313" key="2">
    <source>
        <dbReference type="Proteomes" id="UP000036202"/>
    </source>
</evidence>
<name>A0A0H4KGM2_9BACI</name>
<dbReference type="AlphaFoldDB" id="A0A0H4KGM2"/>
<accession>A0A0H4KGM2</accession>
<organism evidence="1 2">
    <name type="scientific">Priestia filamentosa</name>
    <dbReference type="NCBI Taxonomy" id="1402861"/>
    <lineage>
        <taxon>Bacteria</taxon>
        <taxon>Bacillati</taxon>
        <taxon>Bacillota</taxon>
        <taxon>Bacilli</taxon>
        <taxon>Bacillales</taxon>
        <taxon>Bacillaceae</taxon>
        <taxon>Priestia</taxon>
    </lineage>
</organism>